<dbReference type="OrthoDB" id="5296662at2"/>
<dbReference type="Proteomes" id="UP000242258">
    <property type="component" value="Unassembled WGS sequence"/>
</dbReference>
<feature type="transmembrane region" description="Helical" evidence="1">
    <location>
        <begin position="20"/>
        <end position="40"/>
    </location>
</feature>
<keyword evidence="1" id="KW-0812">Transmembrane</keyword>
<evidence type="ECO:0000313" key="3">
    <source>
        <dbReference type="Proteomes" id="UP000242258"/>
    </source>
</evidence>
<organism evidence="2 3">
    <name type="scientific">Rheinheimera salexigens</name>
    <dbReference type="NCBI Taxonomy" id="1628148"/>
    <lineage>
        <taxon>Bacteria</taxon>
        <taxon>Pseudomonadati</taxon>
        <taxon>Pseudomonadota</taxon>
        <taxon>Gammaproteobacteria</taxon>
        <taxon>Chromatiales</taxon>
        <taxon>Chromatiaceae</taxon>
        <taxon>Rheinheimera</taxon>
    </lineage>
</organism>
<dbReference type="AlphaFoldDB" id="A0A1E7Q9A4"/>
<dbReference type="STRING" id="1628148.BI198_14935"/>
<protein>
    <recommendedName>
        <fullName evidence="4">Prepilin-type N-terminal cleavage/methylation domain-containing protein</fullName>
    </recommendedName>
</protein>
<name>A0A1E7Q9A4_9GAMM</name>
<proteinExistence type="predicted"/>
<evidence type="ECO:0008006" key="4">
    <source>
        <dbReference type="Google" id="ProtNLM"/>
    </source>
</evidence>
<reference evidence="3" key="1">
    <citation type="submission" date="2016-09" db="EMBL/GenBank/DDBJ databases">
        <authorList>
            <person name="Wan X."/>
            <person name="Hou S."/>
        </authorList>
    </citation>
    <scope>NUCLEOTIDE SEQUENCE [LARGE SCALE GENOMIC DNA]</scope>
    <source>
        <strain evidence="3">KH87</strain>
    </source>
</reference>
<keyword evidence="3" id="KW-1185">Reference proteome</keyword>
<dbReference type="RefSeq" id="WP_070050264.1">
    <property type="nucleotide sequence ID" value="NZ_CBCSDO010000002.1"/>
</dbReference>
<keyword evidence="1" id="KW-0472">Membrane</keyword>
<accession>A0A1E7Q9A4</accession>
<sequence length="323" mass="34364">MKNITAVSTVRTAGFSLTELMIAMVLGLLILGGVLGVFMANQTTSRVNSSLSEVQNTARIAFQLMSKDIRSAGFSGCGNPVRVVNVLNSAQPWADWNEGIRGLSSPVAAINTVTPTVGTEAIRLMYASGASSSVNSHDTGNAEFTLTAAPTLNPLDIAIVCDDVLTSIFQVSAVNAGASTLTYKAPAAPLNCTENLGFLVPFNCATAPVRTFPSTAMIMRFESVAWFVAPSADDSSVKSLYRAALVGTQQINEEILFGVSNLQLLYMDATTRQFRAANVVIDWGDIVAVSVTLTLDDEVLKQLDLMAEAKNINFIVTLRNRVG</sequence>
<gene>
    <name evidence="2" type="ORF">BI198_14935</name>
</gene>
<evidence type="ECO:0000256" key="1">
    <source>
        <dbReference type="SAM" id="Phobius"/>
    </source>
</evidence>
<evidence type="ECO:0000313" key="2">
    <source>
        <dbReference type="EMBL" id="OEY70710.1"/>
    </source>
</evidence>
<comment type="caution">
    <text evidence="2">The sequence shown here is derived from an EMBL/GenBank/DDBJ whole genome shotgun (WGS) entry which is preliminary data.</text>
</comment>
<dbReference type="EMBL" id="MKEK01000001">
    <property type="protein sequence ID" value="OEY70710.1"/>
    <property type="molecule type" value="Genomic_DNA"/>
</dbReference>
<keyword evidence="1" id="KW-1133">Transmembrane helix</keyword>